<keyword evidence="14" id="KW-1185">Reference proteome</keyword>
<evidence type="ECO:0000313" key="14">
    <source>
        <dbReference type="Proteomes" id="UP001152759"/>
    </source>
</evidence>
<reference evidence="13" key="1">
    <citation type="submission" date="2021-12" db="EMBL/GenBank/DDBJ databases">
        <authorList>
            <person name="King R."/>
        </authorList>
    </citation>
    <scope>NUCLEOTIDE SEQUENCE</scope>
</reference>
<evidence type="ECO:0000256" key="2">
    <source>
        <dbReference type="ARBA" id="ARBA00001946"/>
    </source>
</evidence>
<evidence type="ECO:0000256" key="11">
    <source>
        <dbReference type="ARBA" id="ARBA00023163"/>
    </source>
</evidence>
<keyword evidence="10" id="KW-0862">Zinc</keyword>
<dbReference type="GO" id="GO:0005658">
    <property type="term" value="C:alpha DNA polymerase:primase complex"/>
    <property type="evidence" value="ECO:0007669"/>
    <property type="project" value="UniProtKB-ARBA"/>
</dbReference>
<comment type="cofactor">
    <cofactor evidence="2">
        <name>Mg(2+)</name>
        <dbReference type="ChEBI" id="CHEBI:18420"/>
    </cofactor>
</comment>
<comment type="cofactor">
    <cofactor evidence="1">
        <name>Mn(2+)</name>
        <dbReference type="ChEBI" id="CHEBI:29035"/>
    </cofactor>
</comment>
<dbReference type="EC" id="2.7.7.-" evidence="12"/>
<evidence type="ECO:0000256" key="9">
    <source>
        <dbReference type="ARBA" id="ARBA00022723"/>
    </source>
</evidence>
<dbReference type="Gene3D" id="3.90.920.10">
    <property type="entry name" value="DNA primase, PRIM domain"/>
    <property type="match status" value="1"/>
</dbReference>
<dbReference type="EMBL" id="OU963862">
    <property type="protein sequence ID" value="CAH0380999.1"/>
    <property type="molecule type" value="Genomic_DNA"/>
</dbReference>
<dbReference type="PANTHER" id="PTHR10536">
    <property type="entry name" value="DNA PRIMASE SMALL SUBUNIT"/>
    <property type="match status" value="1"/>
</dbReference>
<dbReference type="GO" id="GO:0003899">
    <property type="term" value="F:DNA-directed RNA polymerase activity"/>
    <property type="evidence" value="ECO:0007669"/>
    <property type="project" value="InterPro"/>
</dbReference>
<dbReference type="GO" id="GO:0006270">
    <property type="term" value="P:DNA replication initiation"/>
    <property type="evidence" value="ECO:0007669"/>
    <property type="project" value="UniProtKB-ARBA"/>
</dbReference>
<sequence length="412" mass="47919">MSNYHPDSLSTLLPIYYKRLFPHGPFFRWLSYGNVDTRCFANREFSFTLEHDIYLRYQSFSNQEEFEKEIAKICPHKIDIGAVYSCRPKYRNQYVFQVIEKELVFDIDMTDYDDVRTCCSGADVCTKCWKFMVIACKIIDAALREDFGFQHILWVFSGRRGVHCWVCDESARKLNNLARPAIAEYLQVLSGGENQAKKVTLISPIHPSIQRALNFIEPLFDEVCIKDQDILGTDDRIRKFTALIPDDEFRNSVGTAMLSLRSSKERWQKFLQMYQSTSQKRNCKCLVEEIKLQYTYPRLDIHVTKGMNHLLKSPFCVHPKTGKICVPFNPKAVDKFDPTTVPTISTLIEEVGEYDDKQKKILGDADKARVKDYKKTSVYKNVNVFEEFVRNLEAIWKGKNVKIGISDQSMEF</sequence>
<evidence type="ECO:0000256" key="4">
    <source>
        <dbReference type="ARBA" id="ARBA00022478"/>
    </source>
</evidence>
<evidence type="ECO:0000256" key="10">
    <source>
        <dbReference type="ARBA" id="ARBA00022833"/>
    </source>
</evidence>
<dbReference type="GO" id="GO:0006269">
    <property type="term" value="P:DNA replication, synthesis of primer"/>
    <property type="evidence" value="ECO:0007669"/>
    <property type="project" value="UniProtKB-KW"/>
</dbReference>
<organism evidence="13 14">
    <name type="scientific">Bemisia tabaci</name>
    <name type="common">Sweetpotato whitefly</name>
    <name type="synonym">Aleurodes tabaci</name>
    <dbReference type="NCBI Taxonomy" id="7038"/>
    <lineage>
        <taxon>Eukaryota</taxon>
        <taxon>Metazoa</taxon>
        <taxon>Ecdysozoa</taxon>
        <taxon>Arthropoda</taxon>
        <taxon>Hexapoda</taxon>
        <taxon>Insecta</taxon>
        <taxon>Pterygota</taxon>
        <taxon>Neoptera</taxon>
        <taxon>Paraneoptera</taxon>
        <taxon>Hemiptera</taxon>
        <taxon>Sternorrhyncha</taxon>
        <taxon>Aleyrodoidea</taxon>
        <taxon>Aleyrodidae</taxon>
        <taxon>Aleyrodinae</taxon>
        <taxon>Bemisia</taxon>
    </lineage>
</organism>
<evidence type="ECO:0000256" key="8">
    <source>
        <dbReference type="ARBA" id="ARBA00022705"/>
    </source>
</evidence>
<protein>
    <recommendedName>
        <fullName evidence="12">DNA primase</fullName>
        <ecNumber evidence="12">2.7.7.-</ecNumber>
    </recommendedName>
</protein>
<dbReference type="Proteomes" id="UP001152759">
    <property type="component" value="Chromosome 1"/>
</dbReference>
<keyword evidence="6 12" id="KW-0808">Transferase</keyword>
<dbReference type="OrthoDB" id="19606at2759"/>
<dbReference type="InterPro" id="IPR002755">
    <property type="entry name" value="DNA_primase_S"/>
</dbReference>
<evidence type="ECO:0000256" key="3">
    <source>
        <dbReference type="ARBA" id="ARBA00009762"/>
    </source>
</evidence>
<evidence type="ECO:0000313" key="13">
    <source>
        <dbReference type="EMBL" id="CAH0380999.1"/>
    </source>
</evidence>
<dbReference type="CDD" id="cd04860">
    <property type="entry name" value="AE_Prim_S"/>
    <property type="match status" value="1"/>
</dbReference>
<evidence type="ECO:0000256" key="12">
    <source>
        <dbReference type="RuleBase" id="RU003514"/>
    </source>
</evidence>
<evidence type="ECO:0000256" key="1">
    <source>
        <dbReference type="ARBA" id="ARBA00001936"/>
    </source>
</evidence>
<comment type="similarity">
    <text evidence="3 12">Belongs to the eukaryotic-type primase small subunit family.</text>
</comment>
<keyword evidence="4 12" id="KW-0240">DNA-directed RNA polymerase</keyword>
<dbReference type="SUPFAM" id="SSF56747">
    <property type="entry name" value="Prim-pol domain"/>
    <property type="match status" value="1"/>
</dbReference>
<accession>A0A9N9ZX35</accession>
<evidence type="ECO:0000256" key="5">
    <source>
        <dbReference type="ARBA" id="ARBA00022515"/>
    </source>
</evidence>
<keyword evidence="5 12" id="KW-0639">Primosome</keyword>
<keyword evidence="11" id="KW-0804">Transcription</keyword>
<dbReference type="FunFam" id="3.90.920.10:FF:000001">
    <property type="entry name" value="DNA primase"/>
    <property type="match status" value="1"/>
</dbReference>
<keyword evidence="8 12" id="KW-0235">DNA replication</keyword>
<name>A0A9N9ZX35_BEMTA</name>
<evidence type="ECO:0000256" key="6">
    <source>
        <dbReference type="ARBA" id="ARBA00022679"/>
    </source>
</evidence>
<dbReference type="AlphaFoldDB" id="A0A9N9ZX35"/>
<gene>
    <name evidence="13" type="ORF">BEMITA_LOCUS693</name>
</gene>
<keyword evidence="7" id="KW-0548">Nucleotidyltransferase</keyword>
<dbReference type="NCBIfam" id="TIGR00335">
    <property type="entry name" value="primase_sml"/>
    <property type="match status" value="1"/>
</dbReference>
<dbReference type="GO" id="GO:0046872">
    <property type="term" value="F:metal ion binding"/>
    <property type="evidence" value="ECO:0007669"/>
    <property type="project" value="UniProtKB-KW"/>
</dbReference>
<proteinExistence type="inferred from homology"/>
<dbReference type="Pfam" id="PF01896">
    <property type="entry name" value="DNA_primase_S"/>
    <property type="match status" value="1"/>
</dbReference>
<keyword evidence="9" id="KW-0479">Metal-binding</keyword>
<evidence type="ECO:0000256" key="7">
    <source>
        <dbReference type="ARBA" id="ARBA00022695"/>
    </source>
</evidence>
<dbReference type="InterPro" id="IPR014052">
    <property type="entry name" value="DNA_primase_ssu_euk/arc"/>
</dbReference>